<organism evidence="1">
    <name type="scientific">Fagus sylvatica</name>
    <name type="common">Beechnut</name>
    <dbReference type="NCBI Taxonomy" id="28930"/>
    <lineage>
        <taxon>Eukaryota</taxon>
        <taxon>Viridiplantae</taxon>
        <taxon>Streptophyta</taxon>
        <taxon>Embryophyta</taxon>
        <taxon>Tracheophyta</taxon>
        <taxon>Spermatophyta</taxon>
        <taxon>Magnoliopsida</taxon>
        <taxon>eudicotyledons</taxon>
        <taxon>Gunneridae</taxon>
        <taxon>Pentapetalae</taxon>
        <taxon>rosids</taxon>
        <taxon>fabids</taxon>
        <taxon>Fagales</taxon>
        <taxon>Fagaceae</taxon>
        <taxon>Fagus</taxon>
    </lineage>
</organism>
<protein>
    <submittedName>
        <fullName evidence="1">Uncharacterized protein</fullName>
    </submittedName>
</protein>
<reference evidence="1" key="1">
    <citation type="submission" date="2018-02" db="EMBL/GenBank/DDBJ databases">
        <authorList>
            <person name="Cohen D.B."/>
            <person name="Kent A.D."/>
        </authorList>
    </citation>
    <scope>NUCLEOTIDE SEQUENCE</scope>
</reference>
<proteinExistence type="predicted"/>
<dbReference type="AlphaFoldDB" id="A0A2N9IJ84"/>
<dbReference type="Gene3D" id="3.30.420.10">
    <property type="entry name" value="Ribonuclease H-like superfamily/Ribonuclease H"/>
    <property type="match status" value="1"/>
</dbReference>
<gene>
    <name evidence="1" type="ORF">FSB_LOCUS51883</name>
</gene>
<accession>A0A2N9IJ84</accession>
<dbReference type="EMBL" id="OIVN01005780">
    <property type="protein sequence ID" value="SPD24001.1"/>
    <property type="molecule type" value="Genomic_DNA"/>
</dbReference>
<evidence type="ECO:0000313" key="1">
    <source>
        <dbReference type="EMBL" id="SPD24001.1"/>
    </source>
</evidence>
<sequence length="132" mass="14753">MKFSIKPYLSQRHSVAINSVVSPAYYAHLSAFRARLYMELEISDSGSMTSGAATGNADADAVFIWWSTWMPPDILVLGTKRNLRVVALYVLVGCISQKLGRMDCLLLHVCAVVHYLSELRIRLPIPMKVILL</sequence>
<dbReference type="InterPro" id="IPR036397">
    <property type="entry name" value="RNaseH_sf"/>
</dbReference>
<name>A0A2N9IJ84_FAGSY</name>
<dbReference type="GO" id="GO:0003676">
    <property type="term" value="F:nucleic acid binding"/>
    <property type="evidence" value="ECO:0007669"/>
    <property type="project" value="InterPro"/>
</dbReference>